<evidence type="ECO:0000313" key="1">
    <source>
        <dbReference type="EMBL" id="AEF85772.1"/>
    </source>
</evidence>
<dbReference type="KEGG" id="tpi:TREPR_3770"/>
<dbReference type="OrthoDB" id="350508at2"/>
<dbReference type="RefSeq" id="WP_015706564.1">
    <property type="nucleotide sequence ID" value="NC_015578.1"/>
</dbReference>
<reference evidence="1 2" key="2">
    <citation type="journal article" date="2011" name="ISME J.">
        <title>RNA-seq reveals cooperative metabolic interactions between two termite-gut spirochete species in co-culture.</title>
        <authorList>
            <person name="Rosenthal A.Z."/>
            <person name="Matson E.G."/>
            <person name="Eldar A."/>
            <person name="Leadbetter J.R."/>
        </authorList>
    </citation>
    <scope>NUCLEOTIDE SEQUENCE [LARGE SCALE GENOMIC DNA]</scope>
    <source>
        <strain evidence="2">ATCC BAA-887 / DSM 12427 / ZAS-2</strain>
    </source>
</reference>
<reference evidence="2" key="1">
    <citation type="submission" date="2009-12" db="EMBL/GenBank/DDBJ databases">
        <title>Complete sequence of Treponema primitia strain ZAS-2.</title>
        <authorList>
            <person name="Tetu S.G."/>
            <person name="Matson E."/>
            <person name="Ren Q."/>
            <person name="Seshadri R."/>
            <person name="Elbourne L."/>
            <person name="Hassan K.A."/>
            <person name="Durkin A."/>
            <person name="Radune D."/>
            <person name="Mohamoud Y."/>
            <person name="Shay R."/>
            <person name="Jin S."/>
            <person name="Zhang X."/>
            <person name="Lucey K."/>
            <person name="Ballor N.R."/>
            <person name="Ottesen E."/>
            <person name="Rosenthal R."/>
            <person name="Allen A."/>
            <person name="Leadbetter J.R."/>
            <person name="Paulsen I.T."/>
        </authorList>
    </citation>
    <scope>NUCLEOTIDE SEQUENCE [LARGE SCALE GENOMIC DNA]</scope>
    <source>
        <strain evidence="2">ATCC BAA-887 / DSM 12427 / ZAS-2</strain>
    </source>
</reference>
<protein>
    <submittedName>
        <fullName evidence="1">Uncharacterized protein</fullName>
    </submittedName>
</protein>
<dbReference type="STRING" id="545694.TREPR_3770"/>
<proteinExistence type="predicted"/>
<organism evidence="1 2">
    <name type="scientific">Treponema primitia (strain ATCC BAA-887 / DSM 12427 / ZAS-2)</name>
    <dbReference type="NCBI Taxonomy" id="545694"/>
    <lineage>
        <taxon>Bacteria</taxon>
        <taxon>Pseudomonadati</taxon>
        <taxon>Spirochaetota</taxon>
        <taxon>Spirochaetia</taxon>
        <taxon>Spirochaetales</taxon>
        <taxon>Treponemataceae</taxon>
        <taxon>Treponema</taxon>
    </lineage>
</organism>
<gene>
    <name evidence="1" type="ordered locus">TREPR_3770</name>
</gene>
<dbReference type="AlphaFoldDB" id="F5YPS1"/>
<dbReference type="eggNOG" id="ENOG50338KM">
    <property type="taxonomic scope" value="Bacteria"/>
</dbReference>
<dbReference type="Proteomes" id="UP000009223">
    <property type="component" value="Chromosome"/>
</dbReference>
<sequence length="133" mass="14988">MYTHPKLVAFTGTLEALFREVDEFLEDEWGSSFSLHPNRPQRGETNNPEMDGLYNIGPDFTTGLGSEKGRGYVISLKAATLEKVSPEQFEFLMEQAALLIRKKLPEYFPGRNLEVVRDGRAFKIIGDFSLGEA</sequence>
<name>F5YPS1_TREPZ</name>
<keyword evidence="2" id="KW-1185">Reference proteome</keyword>
<dbReference type="HOGENOM" id="CLU_1916148_0_0_12"/>
<evidence type="ECO:0000313" key="2">
    <source>
        <dbReference type="Proteomes" id="UP000009223"/>
    </source>
</evidence>
<accession>F5YPS1</accession>
<dbReference type="EMBL" id="CP001843">
    <property type="protein sequence ID" value="AEF85772.1"/>
    <property type="molecule type" value="Genomic_DNA"/>
</dbReference>